<keyword evidence="1" id="KW-1133">Transmembrane helix</keyword>
<evidence type="ECO:0000313" key="2">
    <source>
        <dbReference type="EMBL" id="CEK74177.1"/>
    </source>
</evidence>
<dbReference type="AlphaFoldDB" id="A0A0B7A0P9"/>
<gene>
    <name evidence="2" type="primary">ORF89986</name>
</gene>
<name>A0A0B7A0P9_9EUPU</name>
<reference evidence="2" key="1">
    <citation type="submission" date="2014-12" db="EMBL/GenBank/DDBJ databases">
        <title>Insight into the proteome of Arion vulgaris.</title>
        <authorList>
            <person name="Aradska J."/>
            <person name="Bulat T."/>
            <person name="Smidak R."/>
            <person name="Sarate P."/>
            <person name="Gangsoo J."/>
            <person name="Sialana F."/>
            <person name="Bilban M."/>
            <person name="Lubec G."/>
        </authorList>
    </citation>
    <scope>NUCLEOTIDE SEQUENCE</scope>
    <source>
        <tissue evidence="2">Skin</tissue>
    </source>
</reference>
<accession>A0A0B7A0P9</accession>
<dbReference type="EMBL" id="HACG01027312">
    <property type="protein sequence ID" value="CEK74177.1"/>
    <property type="molecule type" value="Transcribed_RNA"/>
</dbReference>
<sequence length="50" mass="5537">MSNSVISLTYIHYLRVDQSDYDKQTVIVVVYATVSSVPGIVVPVIFSMCV</sequence>
<keyword evidence="1" id="KW-0812">Transmembrane</keyword>
<feature type="transmembrane region" description="Helical" evidence="1">
    <location>
        <begin position="26"/>
        <end position="46"/>
    </location>
</feature>
<organism evidence="2">
    <name type="scientific">Arion vulgaris</name>
    <dbReference type="NCBI Taxonomy" id="1028688"/>
    <lineage>
        <taxon>Eukaryota</taxon>
        <taxon>Metazoa</taxon>
        <taxon>Spiralia</taxon>
        <taxon>Lophotrochozoa</taxon>
        <taxon>Mollusca</taxon>
        <taxon>Gastropoda</taxon>
        <taxon>Heterobranchia</taxon>
        <taxon>Euthyneura</taxon>
        <taxon>Panpulmonata</taxon>
        <taxon>Eupulmonata</taxon>
        <taxon>Stylommatophora</taxon>
        <taxon>Helicina</taxon>
        <taxon>Arionoidea</taxon>
        <taxon>Arionidae</taxon>
        <taxon>Arion</taxon>
    </lineage>
</organism>
<evidence type="ECO:0000256" key="1">
    <source>
        <dbReference type="SAM" id="Phobius"/>
    </source>
</evidence>
<keyword evidence="1" id="KW-0472">Membrane</keyword>
<protein>
    <submittedName>
        <fullName evidence="2">Uncharacterized protein</fullName>
    </submittedName>
</protein>
<proteinExistence type="predicted"/>